<evidence type="ECO:0000313" key="2">
    <source>
        <dbReference type="Proteomes" id="UP000247932"/>
    </source>
</evidence>
<dbReference type="AlphaFoldDB" id="A0A2V4E223"/>
<evidence type="ECO:0000313" key="1">
    <source>
        <dbReference type="EMBL" id="PXZ07252.1"/>
    </source>
</evidence>
<keyword evidence="2" id="KW-1185">Reference proteome</keyword>
<name>A0A2V4E223_9GAMM</name>
<gene>
    <name evidence="1" type="ORF">DKK70_05200</name>
</gene>
<reference evidence="1 2" key="1">
    <citation type="submission" date="2018-05" db="EMBL/GenBank/DDBJ databases">
        <title>Reference genomes for bee gut microbiota database.</title>
        <authorList>
            <person name="Ellegaard K.M."/>
        </authorList>
    </citation>
    <scope>NUCLEOTIDE SEQUENCE [LARGE SCALE GENOMIC DNA]</scope>
    <source>
        <strain evidence="1 2">ESL0182</strain>
    </source>
</reference>
<sequence length="318" mass="37316">MIFVSLPVHENPRVIINQLKNFRQFMIDAIIVLHISKQASFLKEDLVSLLKINNIDNAIINPNSLDTSWGNIIKAHISNIKFIQSISINPDDKIIFHASNDMLIKPGLNNFLSTKLNLFHTRIYKCDGYWWPANIARNADKSFMRQLSYIGLNDNFIVGSQIEGSMYKLEILMEIIKIIENKNLLDNIDINYPREEIYFPSFAYGFGVKPDHVPYVYSEIHYLEMKFWAFSKKLDSFWWIPKKKKIKRIVRKKLINNKNFQINKQIVDDILKSKLKEISIEDGGFVWQPYPQPCNLFGVKRINRDIDDPMRVYINSLN</sequence>
<dbReference type="EMBL" id="QGLR01000009">
    <property type="protein sequence ID" value="PXZ07252.1"/>
    <property type="molecule type" value="Genomic_DNA"/>
</dbReference>
<protein>
    <submittedName>
        <fullName evidence="1">Uncharacterized protein</fullName>
    </submittedName>
</protein>
<proteinExistence type="predicted"/>
<organism evidence="1 2">
    <name type="scientific">Gilliamella apicola</name>
    <dbReference type="NCBI Taxonomy" id="1196095"/>
    <lineage>
        <taxon>Bacteria</taxon>
        <taxon>Pseudomonadati</taxon>
        <taxon>Pseudomonadota</taxon>
        <taxon>Gammaproteobacteria</taxon>
        <taxon>Orbales</taxon>
        <taxon>Orbaceae</taxon>
        <taxon>Gilliamella</taxon>
    </lineage>
</organism>
<dbReference type="Proteomes" id="UP000247932">
    <property type="component" value="Unassembled WGS sequence"/>
</dbReference>
<accession>A0A2V4E223</accession>
<comment type="caution">
    <text evidence="1">The sequence shown here is derived from an EMBL/GenBank/DDBJ whole genome shotgun (WGS) entry which is preliminary data.</text>
</comment>